<dbReference type="GO" id="GO:0072330">
    <property type="term" value="P:monocarboxylic acid biosynthetic process"/>
    <property type="evidence" value="ECO:0007669"/>
    <property type="project" value="UniProtKB-ARBA"/>
</dbReference>
<evidence type="ECO:0000256" key="12">
    <source>
        <dbReference type="ARBA" id="ARBA00023136"/>
    </source>
</evidence>
<evidence type="ECO:0000256" key="11">
    <source>
        <dbReference type="ARBA" id="ARBA00023034"/>
    </source>
</evidence>
<dbReference type="PANTHER" id="PTHR11802">
    <property type="entry name" value="SERINE PROTEASE FAMILY S10 SERINE CARBOXYPEPTIDASE"/>
    <property type="match status" value="1"/>
</dbReference>
<keyword evidence="4 15" id="KW-0121">Carboxypeptidase</keyword>
<dbReference type="PROSITE" id="PS00131">
    <property type="entry name" value="CARBOXYPEPT_SER_SER"/>
    <property type="match status" value="1"/>
</dbReference>
<dbReference type="GeneID" id="81402644"/>
<evidence type="ECO:0000256" key="9">
    <source>
        <dbReference type="ARBA" id="ARBA00022801"/>
    </source>
</evidence>
<evidence type="ECO:0000256" key="1">
    <source>
        <dbReference type="ARBA" id="ARBA00001003"/>
    </source>
</evidence>
<dbReference type="EMBL" id="JAPQKL010000002">
    <property type="protein sequence ID" value="KAJ5143943.1"/>
    <property type="molecule type" value="Genomic_DNA"/>
</dbReference>
<dbReference type="AlphaFoldDB" id="A0A9W9L9J3"/>
<dbReference type="Proteomes" id="UP001149079">
    <property type="component" value="Unassembled WGS sequence"/>
</dbReference>
<dbReference type="PRINTS" id="PR00724">
    <property type="entry name" value="CRBOXYPTASEC"/>
</dbReference>
<keyword evidence="11" id="KW-0333">Golgi apparatus</keyword>
<keyword evidence="5 15" id="KW-0645">Protease</keyword>
<comment type="function">
    <text evidence="14">Protease with a carboxypeptidase B-like function involved in the C-terminal processing of the lysine and arginine residues from protein precursors. Promotes cell fusion and is involved in the programmed cell death.</text>
</comment>
<comment type="similarity">
    <text evidence="3 15">Belongs to the peptidase S10 family.</text>
</comment>
<name>A0A9W9L9J3_9EURO</name>
<dbReference type="GO" id="GO:0006508">
    <property type="term" value="P:proteolysis"/>
    <property type="evidence" value="ECO:0007669"/>
    <property type="project" value="UniProtKB-KW"/>
</dbReference>
<keyword evidence="7" id="KW-0053">Apoptosis</keyword>
<evidence type="ECO:0000313" key="17">
    <source>
        <dbReference type="EMBL" id="KAJ5143943.1"/>
    </source>
</evidence>
<keyword evidence="13" id="KW-0325">Glycoprotein</keyword>
<dbReference type="GO" id="GO:0004185">
    <property type="term" value="F:serine-type carboxypeptidase activity"/>
    <property type="evidence" value="ECO:0007669"/>
    <property type="project" value="UniProtKB-UniRule"/>
</dbReference>
<dbReference type="SUPFAM" id="SSF53474">
    <property type="entry name" value="alpha/beta-Hydrolases"/>
    <property type="match status" value="1"/>
</dbReference>
<dbReference type="Pfam" id="PF00450">
    <property type="entry name" value="Peptidase_S10"/>
    <property type="match status" value="1"/>
</dbReference>
<accession>A0A9W9L9J3</accession>
<comment type="caution">
    <text evidence="17">The sequence shown here is derived from an EMBL/GenBank/DDBJ whole genome shotgun (WGS) entry which is preliminary data.</text>
</comment>
<keyword evidence="12" id="KW-0472">Membrane</keyword>
<evidence type="ECO:0000256" key="3">
    <source>
        <dbReference type="ARBA" id="ARBA00009431"/>
    </source>
</evidence>
<proteinExistence type="inferred from homology"/>
<evidence type="ECO:0000256" key="4">
    <source>
        <dbReference type="ARBA" id="ARBA00022645"/>
    </source>
</evidence>
<evidence type="ECO:0000256" key="15">
    <source>
        <dbReference type="RuleBase" id="RU361156"/>
    </source>
</evidence>
<evidence type="ECO:0000256" key="10">
    <source>
        <dbReference type="ARBA" id="ARBA00022989"/>
    </source>
</evidence>
<sequence>MNLSALLYFVHALWAAPGFVLSRGMGSHDTSQFKVHSLPGVTDLPSSWAGRLPVPGVQNGNEIFFWLFEAEQREYDDDLIIWFNGGPGCSSLIGLTTGNGPITFDGNSTRFTRNPHSWTKLGNVLYVDQPVGTGFSTASFPYPVKDNIRVTSDFTQWLRGFFDYFPHLQSKRIHLMGESYAGIYIPYFANELLEDNHSPPLNIRSMSLGDGSWGNAAAMASVAMGKYLRSQRDLLQIPEDVLSVFDEADVVCGFNRVLAQSGIYPPQGKIPIPGNPEYFNLRRRDEESFSLQRRGLTDAVNGTCNISPRTAAEVRTSIFNSTCYGPCAVFSTASDYMTTMSANSTTRGCFDMYDISQDCSAVSEQPLLAEYFSRADVQAALHVPNSGSYSACNPAILGTLLSVPSPEPPEYSILPSLVTKHNVSLHIYQGEWDMLINHFGVELSLQNMTWRGAQGLSQKPSQWFFANDAAPSVTKKVESRPKPAATTLQTVISTAPADVAIAGTWAMERGVSYHFFRSAGHSVFVNKPREMFAYVRDVVVAP</sequence>
<gene>
    <name evidence="17" type="ORF">N7515_002730</name>
</gene>
<evidence type="ECO:0000256" key="8">
    <source>
        <dbReference type="ARBA" id="ARBA00022729"/>
    </source>
</evidence>
<dbReference type="OrthoDB" id="443318at2759"/>
<dbReference type="InterPro" id="IPR029058">
    <property type="entry name" value="AB_hydrolase_fold"/>
</dbReference>
<keyword evidence="9 15" id="KW-0378">Hydrolase</keyword>
<dbReference type="EC" id="3.4.16.-" evidence="15"/>
<evidence type="ECO:0000256" key="2">
    <source>
        <dbReference type="ARBA" id="ARBA00004393"/>
    </source>
</evidence>
<keyword evidence="18" id="KW-1185">Reference proteome</keyword>
<dbReference type="GO" id="GO:0017000">
    <property type="term" value="P:antibiotic biosynthetic process"/>
    <property type="evidence" value="ECO:0007669"/>
    <property type="project" value="UniProtKB-ARBA"/>
</dbReference>
<organism evidence="17 18">
    <name type="scientific">Penicillium bovifimosum</name>
    <dbReference type="NCBI Taxonomy" id="126998"/>
    <lineage>
        <taxon>Eukaryota</taxon>
        <taxon>Fungi</taxon>
        <taxon>Dikarya</taxon>
        <taxon>Ascomycota</taxon>
        <taxon>Pezizomycotina</taxon>
        <taxon>Eurotiomycetes</taxon>
        <taxon>Eurotiomycetidae</taxon>
        <taxon>Eurotiales</taxon>
        <taxon>Aspergillaceae</taxon>
        <taxon>Penicillium</taxon>
    </lineage>
</organism>
<dbReference type="Gene3D" id="3.40.50.1820">
    <property type="entry name" value="alpha/beta hydrolase"/>
    <property type="match status" value="1"/>
</dbReference>
<protein>
    <recommendedName>
        <fullName evidence="15">Carboxypeptidase</fullName>
        <ecNumber evidence="15">3.4.16.-</ecNumber>
    </recommendedName>
</protein>
<keyword evidence="6" id="KW-0812">Transmembrane</keyword>
<evidence type="ECO:0000256" key="7">
    <source>
        <dbReference type="ARBA" id="ARBA00022703"/>
    </source>
</evidence>
<dbReference type="InterPro" id="IPR001563">
    <property type="entry name" value="Peptidase_S10"/>
</dbReference>
<keyword evidence="10" id="KW-1133">Transmembrane helix</keyword>
<dbReference type="GO" id="GO:0006915">
    <property type="term" value="P:apoptotic process"/>
    <property type="evidence" value="ECO:0007669"/>
    <property type="project" value="UniProtKB-KW"/>
</dbReference>
<evidence type="ECO:0000256" key="14">
    <source>
        <dbReference type="ARBA" id="ARBA00037042"/>
    </source>
</evidence>
<feature type="chain" id="PRO_5040825624" description="Carboxypeptidase" evidence="16">
    <location>
        <begin position="16"/>
        <end position="542"/>
    </location>
</feature>
<reference evidence="17" key="2">
    <citation type="journal article" date="2023" name="IMA Fungus">
        <title>Comparative genomic study of the Penicillium genus elucidates a diverse pangenome and 15 lateral gene transfer events.</title>
        <authorList>
            <person name="Petersen C."/>
            <person name="Sorensen T."/>
            <person name="Nielsen M.R."/>
            <person name="Sondergaard T.E."/>
            <person name="Sorensen J.L."/>
            <person name="Fitzpatrick D.A."/>
            <person name="Frisvad J.C."/>
            <person name="Nielsen K.L."/>
        </authorList>
    </citation>
    <scope>NUCLEOTIDE SEQUENCE</scope>
    <source>
        <strain evidence="17">IBT 22155</strain>
    </source>
</reference>
<dbReference type="RefSeq" id="XP_056525587.1">
    <property type="nucleotide sequence ID" value="XM_056663474.1"/>
</dbReference>
<dbReference type="PANTHER" id="PTHR11802:SF190">
    <property type="entry name" value="PHEROMONE-PROCESSING CARBOXYPEPTIDASE KEX1"/>
    <property type="match status" value="1"/>
</dbReference>
<comment type="catalytic activity">
    <reaction evidence="1">
        <text>Preferential release of a C-terminal arginine or lysine residue.</text>
        <dbReference type="EC" id="3.4.16.6"/>
    </reaction>
</comment>
<dbReference type="GO" id="GO:0005802">
    <property type="term" value="C:trans-Golgi network"/>
    <property type="evidence" value="ECO:0007669"/>
    <property type="project" value="TreeGrafter"/>
</dbReference>
<evidence type="ECO:0000256" key="16">
    <source>
        <dbReference type="SAM" id="SignalP"/>
    </source>
</evidence>
<evidence type="ECO:0000256" key="6">
    <source>
        <dbReference type="ARBA" id="ARBA00022692"/>
    </source>
</evidence>
<feature type="signal peptide" evidence="16">
    <location>
        <begin position="1"/>
        <end position="15"/>
    </location>
</feature>
<reference evidence="17" key="1">
    <citation type="submission" date="2022-11" db="EMBL/GenBank/DDBJ databases">
        <authorList>
            <person name="Petersen C."/>
        </authorList>
    </citation>
    <scope>NUCLEOTIDE SEQUENCE</scope>
    <source>
        <strain evidence="17">IBT 22155</strain>
    </source>
</reference>
<evidence type="ECO:0000313" key="18">
    <source>
        <dbReference type="Proteomes" id="UP001149079"/>
    </source>
</evidence>
<evidence type="ECO:0000256" key="5">
    <source>
        <dbReference type="ARBA" id="ARBA00022670"/>
    </source>
</evidence>
<dbReference type="InterPro" id="IPR018202">
    <property type="entry name" value="Ser_caboxypep_ser_AS"/>
</dbReference>
<evidence type="ECO:0000256" key="13">
    <source>
        <dbReference type="ARBA" id="ARBA00023180"/>
    </source>
</evidence>
<keyword evidence="8 16" id="KW-0732">Signal</keyword>
<comment type="subcellular location">
    <subcellularLocation>
        <location evidence="2">Golgi apparatus</location>
        <location evidence="2">trans-Golgi network membrane</location>
        <topology evidence="2">Single-pass type I membrane protein</topology>
    </subcellularLocation>
</comment>